<organism evidence="2 3">
    <name type="scientific">Hymenobacter terrestris</name>
    <dbReference type="NCBI Taxonomy" id="2748310"/>
    <lineage>
        <taxon>Bacteria</taxon>
        <taxon>Pseudomonadati</taxon>
        <taxon>Bacteroidota</taxon>
        <taxon>Cytophagia</taxon>
        <taxon>Cytophagales</taxon>
        <taxon>Hymenobacteraceae</taxon>
        <taxon>Hymenobacter</taxon>
    </lineage>
</organism>
<dbReference type="InterPro" id="IPR018490">
    <property type="entry name" value="cNMP-bd_dom_sf"/>
</dbReference>
<dbReference type="Gene3D" id="2.60.120.10">
    <property type="entry name" value="Jelly Rolls"/>
    <property type="match status" value="1"/>
</dbReference>
<evidence type="ECO:0000259" key="1">
    <source>
        <dbReference type="PROSITE" id="PS50042"/>
    </source>
</evidence>
<dbReference type="InterPro" id="IPR000595">
    <property type="entry name" value="cNMP-bd_dom"/>
</dbReference>
<name>A0ABX2Q9S1_9BACT</name>
<keyword evidence="3" id="KW-1185">Reference proteome</keyword>
<dbReference type="PROSITE" id="PS50042">
    <property type="entry name" value="CNMP_BINDING_3"/>
    <property type="match status" value="1"/>
</dbReference>
<reference evidence="2 3" key="1">
    <citation type="submission" date="2020-05" db="EMBL/GenBank/DDBJ databases">
        <title>Hymenobacter terrestris sp. nov. and Hymenobacter lapidiphilus sp. nov., isolated from regoliths in Antarctica.</title>
        <authorList>
            <person name="Sedlacek I."/>
            <person name="Pantucek R."/>
            <person name="Zeman M."/>
            <person name="Holochova P."/>
            <person name="Kralova S."/>
            <person name="Stankova E."/>
            <person name="Sedo O."/>
            <person name="Micenkova L."/>
            <person name="Svec P."/>
            <person name="Gupta V."/>
            <person name="Sood U."/>
            <person name="Korpole U.S."/>
            <person name="Lal R."/>
        </authorList>
    </citation>
    <scope>NUCLEOTIDE SEQUENCE [LARGE SCALE GENOMIC DNA]</scope>
    <source>
        <strain evidence="2 3">P5252</strain>
    </source>
</reference>
<protein>
    <submittedName>
        <fullName evidence="2">Cyclic nucleotide-binding domain-containing protein</fullName>
    </submittedName>
</protein>
<feature type="non-terminal residue" evidence="2">
    <location>
        <position position="149"/>
    </location>
</feature>
<feature type="domain" description="Cyclic nucleotide-binding" evidence="1">
    <location>
        <begin position="12"/>
        <end position="131"/>
    </location>
</feature>
<dbReference type="CDD" id="cd00038">
    <property type="entry name" value="CAP_ED"/>
    <property type="match status" value="1"/>
</dbReference>
<gene>
    <name evidence="2" type="ORF">HW556_17675</name>
</gene>
<evidence type="ECO:0000313" key="3">
    <source>
        <dbReference type="Proteomes" id="UP000626554"/>
    </source>
</evidence>
<proteinExistence type="predicted"/>
<dbReference type="RefSeq" id="WP_176901445.1">
    <property type="nucleotide sequence ID" value="NZ_JABKAV010000107.1"/>
</dbReference>
<dbReference type="EMBL" id="JABKAV010000107">
    <property type="protein sequence ID" value="NVO86716.1"/>
    <property type="molecule type" value="Genomic_DNA"/>
</dbReference>
<sequence>MSVSSLLNTVATFNDLPAETLAWLATHGELHDYADGAVIASPGDEAHYLMAVLAGTVQYYVVRGGNREPVFRLETGQVGGVLPYSRLRVVKGKSVAVGNTRLFQLHRDAFPALEQQSPELTMRLVNLMSDRARTEARGQERDDKLRALG</sequence>
<comment type="caution">
    <text evidence="2">The sequence shown here is derived from an EMBL/GenBank/DDBJ whole genome shotgun (WGS) entry which is preliminary data.</text>
</comment>
<evidence type="ECO:0000313" key="2">
    <source>
        <dbReference type="EMBL" id="NVO86716.1"/>
    </source>
</evidence>
<dbReference type="InterPro" id="IPR014710">
    <property type="entry name" value="RmlC-like_jellyroll"/>
</dbReference>
<dbReference type="SUPFAM" id="SSF51206">
    <property type="entry name" value="cAMP-binding domain-like"/>
    <property type="match status" value="1"/>
</dbReference>
<dbReference type="SMART" id="SM00100">
    <property type="entry name" value="cNMP"/>
    <property type="match status" value="1"/>
</dbReference>
<accession>A0ABX2Q9S1</accession>
<dbReference type="Proteomes" id="UP000626554">
    <property type="component" value="Unassembled WGS sequence"/>
</dbReference>